<dbReference type="RefSeq" id="WP_166935186.1">
    <property type="nucleotide sequence ID" value="NZ_BAAADD010000009.1"/>
</dbReference>
<proteinExistence type="predicted"/>
<sequence length="79" mass="9221">MKKQDQYVFKYPSEDEAYVRRLGAALLIHWAEIPEEVRARLLAEAAVVWDREFHIPQIGKKLEAFIRRRPAPPPPPQEG</sequence>
<keyword evidence="2" id="KW-1185">Reference proteome</keyword>
<reference evidence="1 2" key="1">
    <citation type="journal article" date="2019" name="Int. J. Syst. Evol. Microbiol.">
        <title>The Global Catalogue of Microorganisms (GCM) 10K type strain sequencing project: providing services to taxonomists for standard genome sequencing and annotation.</title>
        <authorList>
            <consortium name="The Broad Institute Genomics Platform"/>
            <consortium name="The Broad Institute Genome Sequencing Center for Infectious Disease"/>
            <person name="Wu L."/>
            <person name="Ma J."/>
        </authorList>
    </citation>
    <scope>NUCLEOTIDE SEQUENCE [LARGE SCALE GENOMIC DNA]</scope>
    <source>
        <strain evidence="1 2">JCM 15089</strain>
    </source>
</reference>
<gene>
    <name evidence="1" type="ORF">GCM10008942_33490</name>
</gene>
<dbReference type="Proteomes" id="UP001499951">
    <property type="component" value="Unassembled WGS sequence"/>
</dbReference>
<accession>A0ABN1F452</accession>
<evidence type="ECO:0000313" key="1">
    <source>
        <dbReference type="EMBL" id="GAA0581894.1"/>
    </source>
</evidence>
<dbReference type="EMBL" id="BAAADD010000009">
    <property type="protein sequence ID" value="GAA0581894.1"/>
    <property type="molecule type" value="Genomic_DNA"/>
</dbReference>
<name>A0ABN1F452_9PROT</name>
<comment type="caution">
    <text evidence="1">The sequence shown here is derived from an EMBL/GenBank/DDBJ whole genome shotgun (WGS) entry which is preliminary data.</text>
</comment>
<protein>
    <submittedName>
        <fullName evidence="1">Uncharacterized protein</fullName>
    </submittedName>
</protein>
<evidence type="ECO:0000313" key="2">
    <source>
        <dbReference type="Proteomes" id="UP001499951"/>
    </source>
</evidence>
<organism evidence="1 2">
    <name type="scientific">Rhizomicrobium electricum</name>
    <dbReference type="NCBI Taxonomy" id="480070"/>
    <lineage>
        <taxon>Bacteria</taxon>
        <taxon>Pseudomonadati</taxon>
        <taxon>Pseudomonadota</taxon>
        <taxon>Alphaproteobacteria</taxon>
        <taxon>Micropepsales</taxon>
        <taxon>Micropepsaceae</taxon>
        <taxon>Rhizomicrobium</taxon>
    </lineage>
</organism>